<sequence length="686" mass="73650">MRNVAALDSPARLLPSQRDPLPVAVRPGEGGFRPDIEGLRAVAVLLVVAAHAGVPLLAGGYVGVDVFFVISGFLITSLLLREAERTGRISVARFYCRRAVRLLPAAAVVLVSTLVAARFLLPTVRLGEYCKDALSATGYVANLRFAAIGTDYLSADQQPSPFQHFWSLAVEEQFYLVWPLLILAAAHLWRRRRPLAAVLAVLVVASFALSVTETARSASWAYFGPHTRAWELGAGALVALGAARLTKIPRTLGWIGLGWIGLAAILTAAITYDDATAYPGWHAALPVAGAVAVIAAGGNRLLELRPMQTVGRLSYSWYLWHWPVLLIVPIGNGVAKALLALVLAGATYRWVENPLRHRRALRAKAWRGLSLGAALSATVAAVAVLLALLPHAVPAGARRADLRRTLATSSHAEQDLTRAIDAARRMGPLPANLTPALTKAARDRPKVWTGGCHADVPVTTAPEGCFYGDPAGTRTVVLYGDSHAAQWFPAMERLATDRHWRLVELTKSSCSAADLPLWHDTLKREYTECTAFHRSALARIGRLHPSLVVVGSSFNYRPAHPEADLSAQWRAAWDRTFAQLSAGGARVTAIADTPYMGGSVPECLAEPANAGHAAHCTRSLRSTVRGPEQRAVVLAHAGVIDPTAWFCTDACPAVIGNLLVYRDSNHMTTTYALALAPLLGARLGDH</sequence>
<keyword evidence="4" id="KW-0808">Transferase</keyword>
<feature type="transmembrane region" description="Helical" evidence="1">
    <location>
        <begin position="196"/>
        <end position="215"/>
    </location>
</feature>
<keyword evidence="1" id="KW-0812">Transmembrane</keyword>
<dbReference type="PANTHER" id="PTHR23028:SF53">
    <property type="entry name" value="ACYL_TRANSF_3 DOMAIN-CONTAINING PROTEIN"/>
    <property type="match status" value="1"/>
</dbReference>
<dbReference type="InterPro" id="IPR050879">
    <property type="entry name" value="Acyltransferase_3"/>
</dbReference>
<proteinExistence type="predicted"/>
<comment type="caution">
    <text evidence="4">The sequence shown here is derived from an EMBL/GenBank/DDBJ whole genome shotgun (WGS) entry which is preliminary data.</text>
</comment>
<feature type="transmembrane region" description="Helical" evidence="1">
    <location>
        <begin position="64"/>
        <end position="81"/>
    </location>
</feature>
<keyword evidence="1" id="KW-1133">Transmembrane helix</keyword>
<dbReference type="PANTHER" id="PTHR23028">
    <property type="entry name" value="ACETYLTRANSFERASE"/>
    <property type="match status" value="1"/>
</dbReference>
<evidence type="ECO:0000313" key="5">
    <source>
        <dbReference type="Proteomes" id="UP001602245"/>
    </source>
</evidence>
<feature type="domain" description="SGNH" evidence="3">
    <location>
        <begin position="461"/>
        <end position="679"/>
    </location>
</feature>
<feature type="transmembrane region" description="Helical" evidence="1">
    <location>
        <begin position="368"/>
        <end position="389"/>
    </location>
</feature>
<accession>A0ABW6WJE9</accession>
<evidence type="ECO:0000259" key="2">
    <source>
        <dbReference type="Pfam" id="PF01757"/>
    </source>
</evidence>
<name>A0ABW6WJE9_9ACTN</name>
<gene>
    <name evidence="4" type="ORF">ACFY35_28660</name>
</gene>
<reference evidence="4 5" key="1">
    <citation type="submission" date="2024-10" db="EMBL/GenBank/DDBJ databases">
        <title>The Natural Products Discovery Center: Release of the First 8490 Sequenced Strains for Exploring Actinobacteria Biosynthetic Diversity.</title>
        <authorList>
            <person name="Kalkreuter E."/>
            <person name="Kautsar S.A."/>
            <person name="Yang D."/>
            <person name="Bader C.D."/>
            <person name="Teijaro C.N."/>
            <person name="Fluegel L."/>
            <person name="Davis C.M."/>
            <person name="Simpson J.R."/>
            <person name="Lauterbach L."/>
            <person name="Steele A.D."/>
            <person name="Gui C."/>
            <person name="Meng S."/>
            <person name="Li G."/>
            <person name="Viehrig K."/>
            <person name="Ye F."/>
            <person name="Su P."/>
            <person name="Kiefer A.F."/>
            <person name="Nichols A."/>
            <person name="Cepeda A.J."/>
            <person name="Yan W."/>
            <person name="Fan B."/>
            <person name="Jiang Y."/>
            <person name="Adhikari A."/>
            <person name="Zheng C.-J."/>
            <person name="Schuster L."/>
            <person name="Cowan T.M."/>
            <person name="Smanski M.J."/>
            <person name="Chevrette M.G."/>
            <person name="De Carvalho L.P.S."/>
            <person name="Shen B."/>
        </authorList>
    </citation>
    <scope>NUCLEOTIDE SEQUENCE [LARGE SCALE GENOMIC DNA]</scope>
    <source>
        <strain evidence="4 5">NPDC000087</strain>
    </source>
</reference>
<dbReference type="EMBL" id="JBIAZU010000005">
    <property type="protein sequence ID" value="MFF5293424.1"/>
    <property type="molecule type" value="Genomic_DNA"/>
</dbReference>
<keyword evidence="4" id="KW-0012">Acyltransferase</keyword>
<keyword evidence="5" id="KW-1185">Reference proteome</keyword>
<organism evidence="4 5">
    <name type="scientific">Paractinoplanes globisporus</name>
    <dbReference type="NCBI Taxonomy" id="113565"/>
    <lineage>
        <taxon>Bacteria</taxon>
        <taxon>Bacillati</taxon>
        <taxon>Actinomycetota</taxon>
        <taxon>Actinomycetes</taxon>
        <taxon>Micromonosporales</taxon>
        <taxon>Micromonosporaceae</taxon>
        <taxon>Paractinoplanes</taxon>
    </lineage>
</organism>
<feature type="transmembrane region" description="Helical" evidence="1">
    <location>
        <begin position="227"/>
        <end position="245"/>
    </location>
</feature>
<evidence type="ECO:0000313" key="4">
    <source>
        <dbReference type="EMBL" id="MFF5293424.1"/>
    </source>
</evidence>
<dbReference type="Pfam" id="PF01757">
    <property type="entry name" value="Acyl_transf_3"/>
    <property type="match status" value="1"/>
</dbReference>
<keyword evidence="1" id="KW-0472">Membrane</keyword>
<dbReference type="InterPro" id="IPR043968">
    <property type="entry name" value="SGNH"/>
</dbReference>
<dbReference type="Pfam" id="PF19040">
    <property type="entry name" value="SGNH"/>
    <property type="match status" value="1"/>
</dbReference>
<dbReference type="EC" id="2.3.1.-" evidence="4"/>
<evidence type="ECO:0000259" key="3">
    <source>
        <dbReference type="Pfam" id="PF19040"/>
    </source>
</evidence>
<feature type="transmembrane region" description="Helical" evidence="1">
    <location>
        <begin position="319"/>
        <end position="348"/>
    </location>
</feature>
<dbReference type="GO" id="GO:0016746">
    <property type="term" value="F:acyltransferase activity"/>
    <property type="evidence" value="ECO:0007669"/>
    <property type="project" value="UniProtKB-KW"/>
</dbReference>
<dbReference type="InterPro" id="IPR002656">
    <property type="entry name" value="Acyl_transf_3_dom"/>
</dbReference>
<protein>
    <submittedName>
        <fullName evidence="4">Acyltransferase family protein</fullName>
        <ecNumber evidence="4">2.3.1.-</ecNumber>
    </submittedName>
</protein>
<evidence type="ECO:0000256" key="1">
    <source>
        <dbReference type="SAM" id="Phobius"/>
    </source>
</evidence>
<feature type="domain" description="Acyltransferase 3" evidence="2">
    <location>
        <begin position="35"/>
        <end position="328"/>
    </location>
</feature>
<feature type="transmembrane region" description="Helical" evidence="1">
    <location>
        <begin position="173"/>
        <end position="189"/>
    </location>
</feature>
<feature type="transmembrane region" description="Helical" evidence="1">
    <location>
        <begin position="102"/>
        <end position="121"/>
    </location>
</feature>
<feature type="transmembrane region" description="Helical" evidence="1">
    <location>
        <begin position="252"/>
        <end position="272"/>
    </location>
</feature>
<dbReference type="RefSeq" id="WP_020517980.1">
    <property type="nucleotide sequence ID" value="NZ_JBIAZU010000005.1"/>
</dbReference>
<dbReference type="Proteomes" id="UP001602245">
    <property type="component" value="Unassembled WGS sequence"/>
</dbReference>